<evidence type="ECO:0008006" key="4">
    <source>
        <dbReference type="Google" id="ProtNLM"/>
    </source>
</evidence>
<name>A0A858R8B5_9PROT</name>
<dbReference type="PANTHER" id="PTHR33802:SF1">
    <property type="entry name" value="XK-RELATED PROTEIN"/>
    <property type="match status" value="1"/>
</dbReference>
<dbReference type="Proteomes" id="UP000501891">
    <property type="component" value="Chromosome"/>
</dbReference>
<dbReference type="PANTHER" id="PTHR33802">
    <property type="entry name" value="SI:CH211-161H7.5-RELATED"/>
    <property type="match status" value="1"/>
</dbReference>
<evidence type="ECO:0000313" key="3">
    <source>
        <dbReference type="Proteomes" id="UP000501891"/>
    </source>
</evidence>
<feature type="transmembrane region" description="Helical" evidence="1">
    <location>
        <begin position="51"/>
        <end position="68"/>
    </location>
</feature>
<keyword evidence="1" id="KW-0472">Membrane</keyword>
<accession>A0A858R8B5</accession>
<organism evidence="2 3">
    <name type="scientific">Aerophototrophica crusticola</name>
    <dbReference type="NCBI Taxonomy" id="1709002"/>
    <lineage>
        <taxon>Bacteria</taxon>
        <taxon>Pseudomonadati</taxon>
        <taxon>Pseudomonadota</taxon>
        <taxon>Alphaproteobacteria</taxon>
        <taxon>Rhodospirillales</taxon>
        <taxon>Rhodospirillaceae</taxon>
        <taxon>Aerophototrophica</taxon>
    </lineage>
</organism>
<sequence length="260" mass="27214">MAPGLNRRAATLAFAVGQVALPGLLFANGFEPAQAPRPSAGPTPVEPAGYAFIIWGLIYLGALAYALYQARPTLAGDPLLARIGWLTAGGYGLTCLWLVVARVGPLWATVPVITGMLCLLARAFLIACRWPGRASAGRRWLVTTPLALFAGWLTAATFVNAAEVLPLYGFGRFGLSVEAFSLGIVAAASLLALVILRLSRWNLAYGLTVAWALGGIVVANLQRDLSTAVALLAGGIALGLLVALAIMAARMMTTRRGRMA</sequence>
<keyword evidence="3" id="KW-1185">Reference proteome</keyword>
<reference evidence="2" key="1">
    <citation type="submission" date="2020-04" db="EMBL/GenBank/DDBJ databases">
        <title>A desert anoxygenic phototrophic bacterium fixes CO2 using RubisCO under aerobic conditions.</title>
        <authorList>
            <person name="Tang K."/>
        </authorList>
    </citation>
    <scope>NUCLEOTIDE SEQUENCE [LARGE SCALE GENOMIC DNA]</scope>
    <source>
        <strain evidence="2">MIMtkB3</strain>
    </source>
</reference>
<keyword evidence="1" id="KW-1133">Transmembrane helix</keyword>
<feature type="transmembrane region" description="Helical" evidence="1">
    <location>
        <begin position="179"/>
        <end position="196"/>
    </location>
</feature>
<dbReference type="KEGG" id="acru:HHL28_10320"/>
<feature type="transmembrane region" description="Helical" evidence="1">
    <location>
        <begin position="228"/>
        <end position="249"/>
    </location>
</feature>
<feature type="transmembrane region" description="Helical" evidence="1">
    <location>
        <begin position="106"/>
        <end position="128"/>
    </location>
</feature>
<feature type="transmembrane region" description="Helical" evidence="1">
    <location>
        <begin position="140"/>
        <end position="159"/>
    </location>
</feature>
<dbReference type="EMBL" id="CP051775">
    <property type="protein sequence ID" value="QJE73433.1"/>
    <property type="molecule type" value="Genomic_DNA"/>
</dbReference>
<feature type="transmembrane region" description="Helical" evidence="1">
    <location>
        <begin position="80"/>
        <end position="100"/>
    </location>
</feature>
<proteinExistence type="predicted"/>
<feature type="transmembrane region" description="Helical" evidence="1">
    <location>
        <begin position="203"/>
        <end position="222"/>
    </location>
</feature>
<protein>
    <recommendedName>
        <fullName evidence="4">Tryptophan-rich sensory protein</fullName>
    </recommendedName>
</protein>
<evidence type="ECO:0000256" key="1">
    <source>
        <dbReference type="SAM" id="Phobius"/>
    </source>
</evidence>
<evidence type="ECO:0000313" key="2">
    <source>
        <dbReference type="EMBL" id="QJE73433.1"/>
    </source>
</evidence>
<gene>
    <name evidence="2" type="ORF">HHL28_10320</name>
</gene>
<dbReference type="AlphaFoldDB" id="A0A858R8B5"/>
<keyword evidence="1" id="KW-0812">Transmembrane</keyword>